<dbReference type="Proteomes" id="UP001144280">
    <property type="component" value="Unassembled WGS sequence"/>
</dbReference>
<evidence type="ECO:0000256" key="7">
    <source>
        <dbReference type="SAM" id="MobiDB-lite"/>
    </source>
</evidence>
<feature type="transmembrane region" description="Helical" evidence="8">
    <location>
        <begin position="517"/>
        <end position="534"/>
    </location>
</feature>
<evidence type="ECO:0000256" key="6">
    <source>
        <dbReference type="ARBA" id="ARBA00023136"/>
    </source>
</evidence>
<keyword evidence="4 8" id="KW-0812">Transmembrane</keyword>
<dbReference type="Pfam" id="PF03176">
    <property type="entry name" value="MMPL"/>
    <property type="match status" value="2"/>
</dbReference>
<dbReference type="InterPro" id="IPR000731">
    <property type="entry name" value="SSD"/>
</dbReference>
<evidence type="ECO:0000256" key="8">
    <source>
        <dbReference type="SAM" id="Phobius"/>
    </source>
</evidence>
<evidence type="ECO:0000256" key="3">
    <source>
        <dbReference type="ARBA" id="ARBA00022475"/>
    </source>
</evidence>
<dbReference type="InterPro" id="IPR004869">
    <property type="entry name" value="MMPL_dom"/>
</dbReference>
<feature type="transmembrane region" description="Helical" evidence="8">
    <location>
        <begin position="640"/>
        <end position="666"/>
    </location>
</feature>
<evidence type="ECO:0000256" key="2">
    <source>
        <dbReference type="ARBA" id="ARBA00010157"/>
    </source>
</evidence>
<dbReference type="RefSeq" id="WP_281898888.1">
    <property type="nucleotide sequence ID" value="NZ_BSDI01000022.1"/>
</dbReference>
<evidence type="ECO:0000256" key="4">
    <source>
        <dbReference type="ARBA" id="ARBA00022692"/>
    </source>
</evidence>
<evidence type="ECO:0000313" key="10">
    <source>
        <dbReference type="EMBL" id="GLH99319.1"/>
    </source>
</evidence>
<keyword evidence="11" id="KW-1185">Reference proteome</keyword>
<dbReference type="InterPro" id="IPR050545">
    <property type="entry name" value="Mycobact_MmpL"/>
</dbReference>
<gene>
    <name evidence="10" type="primary">actII-3_1</name>
    <name evidence="10" type="ORF">Pa4123_45940</name>
</gene>
<evidence type="ECO:0000259" key="9">
    <source>
        <dbReference type="PROSITE" id="PS50156"/>
    </source>
</evidence>
<evidence type="ECO:0000256" key="5">
    <source>
        <dbReference type="ARBA" id="ARBA00022989"/>
    </source>
</evidence>
<reference evidence="10" key="1">
    <citation type="submission" date="2022-12" db="EMBL/GenBank/DDBJ databases">
        <title>New Phytohabitans aurantiacus sp. RD004123 nov., an actinomycete isolated from soil.</title>
        <authorList>
            <person name="Triningsih D.W."/>
            <person name="Harunari E."/>
            <person name="Igarashi Y."/>
        </authorList>
    </citation>
    <scope>NUCLEOTIDE SEQUENCE</scope>
    <source>
        <strain evidence="10">RD004123</strain>
    </source>
</reference>
<feature type="compositionally biased region" description="Basic and acidic residues" evidence="7">
    <location>
        <begin position="683"/>
        <end position="695"/>
    </location>
</feature>
<feature type="domain" description="SSD" evidence="9">
    <location>
        <begin position="534"/>
        <end position="671"/>
    </location>
</feature>
<comment type="subcellular location">
    <subcellularLocation>
        <location evidence="1">Cell membrane</location>
        <topology evidence="1">Multi-pass membrane protein</topology>
    </subcellularLocation>
</comment>
<sequence length="705" mass="73750">MSVWHKLAGLPADRRAKWVTAAVWLLLAVLAVSLAGQSGEDSGSDTDALPANAESTKAVELADRDFPPEPEQLLLVYARDGGITPTDRAAATADASALRRFADGEIPPPIPSEDGDALLVMIRLAPEHADDAHIGDTLATARDTLAAGRPTGLDARVTGGAAASTDFSEAFNSVDTTLLLATVVVVAVLLLLTYRSPILLLIPLLSVGLASQLASAVVKLLSKYGGLVADDISGGILTVLIFGVGTDYALLLISRYREELTRHADRHEAMRVALTRAVPAVAASAVTVILALVALTLAELNSTRGLGPIGAIGIACALLVMTTLLPALLVVCGRWIFWPRTPRFRPHETPAKPGVWARVAGAVSRHSRPIWLVAALALAATSLGTTQLSTGLERAEAFVTKPDSVLGQELLAAHFPAGATGPSEIFAPAASAERVATAARAVPGIAQVDTEDATTSRSGDWVRYPVILDDEPETQAAEKTVERLRAAVHDVDGAVLVGGTTAERLDVDDAMNRDLRLILPLILLIVLGVLMVLLRAVVAPLLLLASVVLSFAAALGAATLVFHAIGHPTIDRVVLLYGFLFVVALGVDYTIFLMARAREETAALGNARAVERALASTGAVIISAGLVLAGTFSVLSVMPIVFMVQIGILVAIGVLLDAFVAASLLVPSLVTATGRRTWWPGRLAREPRPDPDPVEGRAPLEAAEP</sequence>
<comment type="caution">
    <text evidence="10">The sequence shown here is derived from an EMBL/GenBank/DDBJ whole genome shotgun (WGS) entry which is preliminary data.</text>
</comment>
<dbReference type="PANTHER" id="PTHR33406">
    <property type="entry name" value="MEMBRANE PROTEIN MJ1562-RELATED"/>
    <property type="match status" value="1"/>
</dbReference>
<dbReference type="EMBL" id="BSDI01000022">
    <property type="protein sequence ID" value="GLH99319.1"/>
    <property type="molecule type" value="Genomic_DNA"/>
</dbReference>
<feature type="transmembrane region" description="Helical" evidence="8">
    <location>
        <begin position="274"/>
        <end position="297"/>
    </location>
</feature>
<feature type="transmembrane region" description="Helical" evidence="8">
    <location>
        <begin position="199"/>
        <end position="220"/>
    </location>
</feature>
<dbReference type="PROSITE" id="PS50156">
    <property type="entry name" value="SSD"/>
    <property type="match status" value="2"/>
</dbReference>
<accession>A0ABQ5QYS6</accession>
<dbReference type="SUPFAM" id="SSF82866">
    <property type="entry name" value="Multidrug efflux transporter AcrB transmembrane domain"/>
    <property type="match status" value="2"/>
</dbReference>
<feature type="transmembrane region" description="Helical" evidence="8">
    <location>
        <begin position="309"/>
        <end position="337"/>
    </location>
</feature>
<keyword evidence="6 8" id="KW-0472">Membrane</keyword>
<dbReference type="Gene3D" id="1.20.1640.10">
    <property type="entry name" value="Multidrug efflux transporter AcrB transmembrane domain"/>
    <property type="match status" value="2"/>
</dbReference>
<feature type="domain" description="SSD" evidence="9">
    <location>
        <begin position="236"/>
        <end position="331"/>
    </location>
</feature>
<keyword evidence="5 8" id="KW-1133">Transmembrane helix</keyword>
<evidence type="ECO:0000256" key="1">
    <source>
        <dbReference type="ARBA" id="ARBA00004651"/>
    </source>
</evidence>
<feature type="transmembrane region" description="Helical" evidence="8">
    <location>
        <begin position="232"/>
        <end position="253"/>
    </location>
</feature>
<proteinExistence type="inferred from homology"/>
<protein>
    <submittedName>
        <fullName evidence="10">Membrane protein ActII-3</fullName>
    </submittedName>
</protein>
<organism evidence="10 11">
    <name type="scientific">Phytohabitans aurantiacus</name>
    <dbReference type="NCBI Taxonomy" id="3016789"/>
    <lineage>
        <taxon>Bacteria</taxon>
        <taxon>Bacillati</taxon>
        <taxon>Actinomycetota</taxon>
        <taxon>Actinomycetes</taxon>
        <taxon>Micromonosporales</taxon>
        <taxon>Micromonosporaceae</taxon>
    </lineage>
</organism>
<feature type="transmembrane region" description="Helical" evidence="8">
    <location>
        <begin position="613"/>
        <end position="634"/>
    </location>
</feature>
<feature type="transmembrane region" description="Helical" evidence="8">
    <location>
        <begin position="174"/>
        <end position="192"/>
    </location>
</feature>
<evidence type="ECO:0000313" key="11">
    <source>
        <dbReference type="Proteomes" id="UP001144280"/>
    </source>
</evidence>
<feature type="transmembrane region" description="Helical" evidence="8">
    <location>
        <begin position="574"/>
        <end position="592"/>
    </location>
</feature>
<comment type="similarity">
    <text evidence="2">Belongs to the resistance-nodulation-cell division (RND) (TC 2.A.6) family. MmpL subfamily.</text>
</comment>
<feature type="transmembrane region" description="Helical" evidence="8">
    <location>
        <begin position="541"/>
        <end position="562"/>
    </location>
</feature>
<feature type="region of interest" description="Disordered" evidence="7">
    <location>
        <begin position="681"/>
        <end position="705"/>
    </location>
</feature>
<dbReference type="PANTHER" id="PTHR33406:SF6">
    <property type="entry name" value="MEMBRANE PROTEIN YDGH-RELATED"/>
    <property type="match status" value="1"/>
</dbReference>
<keyword evidence="3" id="KW-1003">Cell membrane</keyword>
<name>A0ABQ5QYS6_9ACTN</name>